<dbReference type="InterPro" id="IPR053143">
    <property type="entry name" value="Arylsulfate_ST"/>
</dbReference>
<dbReference type="InterPro" id="IPR039535">
    <property type="entry name" value="ASST-like"/>
</dbReference>
<reference evidence="2 3" key="1">
    <citation type="journal article" date="2013" name="BMC Genomics">
        <title>The genome and transcriptome of the pine saprophyte Ophiostoma piceae, and a comparison with the bark beetle-associated pine pathogen Grosmannia clavigera.</title>
        <authorList>
            <person name="Haridas S."/>
            <person name="Wang Y."/>
            <person name="Lim L."/>
            <person name="Massoumi Alamouti S."/>
            <person name="Jackman S."/>
            <person name="Docking R."/>
            <person name="Robertson G."/>
            <person name="Birol I."/>
            <person name="Bohlmann J."/>
            <person name="Breuil C."/>
        </authorList>
    </citation>
    <scope>NUCLEOTIDE SEQUENCE [LARGE SCALE GENOMIC DNA]</scope>
    <source>
        <strain evidence="2 3">UAMH 11346</strain>
    </source>
</reference>
<dbReference type="AlphaFoldDB" id="S3CQX0"/>
<keyword evidence="3" id="KW-1185">Reference proteome</keyword>
<protein>
    <submittedName>
        <fullName evidence="2">Secreted protein</fullName>
    </submittedName>
</protein>
<evidence type="ECO:0000256" key="1">
    <source>
        <dbReference type="SAM" id="SignalP"/>
    </source>
</evidence>
<dbReference type="Pfam" id="PF14269">
    <property type="entry name" value="Arylsulfotran_2"/>
    <property type="match status" value="1"/>
</dbReference>
<sequence>MKRSAFAFSTLLAAVSADATYRSRPDLSPLKLNITIPCGSSHGPCNEGYIFVSPFTTYGEPDDCVSHQAGPYILANTGDLVWSGFGYFAGWTCNLQAARFQGRDVLFSFEGVHNGNHGHGHGHHTLLSQHYDVIKTLRGGGNRISDKHEFIVVDEKSALIQIYHPTQRDLSPYGGKDGQTWIVDAKFQELDIATGKVLFEWSSLDHVSPDESALPLPRGLAGVGRGSSTAWDYFHINSLAKGADGHYLLSARHASTVYKINGTDGSIVWRLGGSNSTFAFGEGVQFGFQHHARFSAEDPDGQLDTISLFDNSVYGSESAGEGNQVRINPYSSGKYIQIDHVAKTATLVRKLEPVSVLGQAPGDAPIVTKSQGSLQSLPGGGDFVNWGSEGQITEYGADGKAVFHAFLGRGWLRERLQNYRAFRYNWTGISPEEPAVFAEGSSLSSDGIVHLFVSWNGDTVTKSWRFSWAEETVSEWGPTTVWKEKVVPRRGFETSTRVVRPAHVQVLSVRAEALDTDGHVLGVSAVASVQQAIAKTVVTAGHEDLRDQTPMS</sequence>
<dbReference type="PANTHER" id="PTHR35340">
    <property type="entry name" value="PQQ ENZYME REPEAT PROTEIN-RELATED"/>
    <property type="match status" value="1"/>
</dbReference>
<dbReference type="PANTHER" id="PTHR35340:SF9">
    <property type="entry name" value="ASST-DOMAIN-CONTAINING PROTEIN"/>
    <property type="match status" value="1"/>
</dbReference>
<gene>
    <name evidence="2" type="ORF">F503_08659</name>
</gene>
<name>S3CQX0_OPHP1</name>
<keyword evidence="1" id="KW-0732">Signal</keyword>
<dbReference type="eggNOG" id="ENOG502QTSQ">
    <property type="taxonomic scope" value="Eukaryota"/>
</dbReference>
<feature type="signal peptide" evidence="1">
    <location>
        <begin position="1"/>
        <end position="17"/>
    </location>
</feature>
<dbReference type="SUPFAM" id="SSF50969">
    <property type="entry name" value="YVTN repeat-like/Quinoprotein amine dehydrogenase"/>
    <property type="match status" value="1"/>
</dbReference>
<dbReference type="Proteomes" id="UP000016923">
    <property type="component" value="Unassembled WGS sequence"/>
</dbReference>
<proteinExistence type="predicted"/>
<dbReference type="InterPro" id="IPR011044">
    <property type="entry name" value="Quino_amine_DH_bsu"/>
</dbReference>
<dbReference type="EMBL" id="KE148171">
    <property type="protein sequence ID" value="EPE03045.1"/>
    <property type="molecule type" value="Genomic_DNA"/>
</dbReference>
<dbReference type="OrthoDB" id="5427350at2759"/>
<organism evidence="2 3">
    <name type="scientific">Ophiostoma piceae (strain UAMH 11346)</name>
    <name type="common">Sap stain fungus</name>
    <dbReference type="NCBI Taxonomy" id="1262450"/>
    <lineage>
        <taxon>Eukaryota</taxon>
        <taxon>Fungi</taxon>
        <taxon>Dikarya</taxon>
        <taxon>Ascomycota</taxon>
        <taxon>Pezizomycotina</taxon>
        <taxon>Sordariomycetes</taxon>
        <taxon>Sordariomycetidae</taxon>
        <taxon>Ophiostomatales</taxon>
        <taxon>Ophiostomataceae</taxon>
        <taxon>Ophiostoma</taxon>
    </lineage>
</organism>
<dbReference type="HOGENOM" id="CLU_018249_1_0_1"/>
<evidence type="ECO:0000313" key="2">
    <source>
        <dbReference type="EMBL" id="EPE03045.1"/>
    </source>
</evidence>
<accession>S3CQX0</accession>
<dbReference type="VEuPathDB" id="FungiDB:F503_08659"/>
<feature type="chain" id="PRO_5004518851" evidence="1">
    <location>
        <begin position="18"/>
        <end position="552"/>
    </location>
</feature>
<dbReference type="OMA" id="HAYMDSG"/>
<evidence type="ECO:0000313" key="3">
    <source>
        <dbReference type="Proteomes" id="UP000016923"/>
    </source>
</evidence>